<feature type="non-terminal residue" evidence="1">
    <location>
        <position position="52"/>
    </location>
</feature>
<evidence type="ECO:0000313" key="2">
    <source>
        <dbReference type="Proteomes" id="UP000318509"/>
    </source>
</evidence>
<evidence type="ECO:0000313" key="1">
    <source>
        <dbReference type="EMBL" id="TMI86746.1"/>
    </source>
</evidence>
<organism evidence="1 2">
    <name type="scientific">Candidatus Segetimicrobium genomatis</name>
    <dbReference type="NCBI Taxonomy" id="2569760"/>
    <lineage>
        <taxon>Bacteria</taxon>
        <taxon>Bacillati</taxon>
        <taxon>Candidatus Sysuimicrobiota</taxon>
        <taxon>Candidatus Sysuimicrobiia</taxon>
        <taxon>Candidatus Sysuimicrobiales</taxon>
        <taxon>Candidatus Segetimicrobiaceae</taxon>
        <taxon>Candidatus Segetimicrobium</taxon>
    </lineage>
</organism>
<protein>
    <submittedName>
        <fullName evidence="1">DUF1326 domain-containing protein</fullName>
    </submittedName>
</protein>
<dbReference type="Pfam" id="PF07040">
    <property type="entry name" value="DUF1326"/>
    <property type="match status" value="1"/>
</dbReference>
<dbReference type="AlphaFoldDB" id="A0A537JU82"/>
<dbReference type="EMBL" id="VBAK01000184">
    <property type="protein sequence ID" value="TMI86746.1"/>
    <property type="molecule type" value="Genomic_DNA"/>
</dbReference>
<gene>
    <name evidence="1" type="ORF">E6H00_17590</name>
</gene>
<reference evidence="1 2" key="1">
    <citation type="journal article" date="2019" name="Nat. Microbiol.">
        <title>Mediterranean grassland soil C-N compound turnover is dependent on rainfall and depth, and is mediated by genomically divergent microorganisms.</title>
        <authorList>
            <person name="Diamond S."/>
            <person name="Andeer P.F."/>
            <person name="Li Z."/>
            <person name="Crits-Christoph A."/>
            <person name="Burstein D."/>
            <person name="Anantharaman K."/>
            <person name="Lane K.R."/>
            <person name="Thomas B.C."/>
            <person name="Pan C."/>
            <person name="Northen T.R."/>
            <person name="Banfield J.F."/>
        </authorList>
    </citation>
    <scope>NUCLEOTIDE SEQUENCE [LARGE SCALE GENOMIC DNA]</scope>
    <source>
        <strain evidence="1">NP_3</strain>
    </source>
</reference>
<comment type="caution">
    <text evidence="1">The sequence shown here is derived from an EMBL/GenBank/DDBJ whole genome shotgun (WGS) entry which is preliminary data.</text>
</comment>
<sequence length="52" mass="5518">MGYSLQGKLLEVCSCGGLCPCWVGDDPDGGTCDTIVCWHYDKGHINDIDVAG</sequence>
<dbReference type="Proteomes" id="UP000318509">
    <property type="component" value="Unassembled WGS sequence"/>
</dbReference>
<accession>A0A537JU82</accession>
<dbReference type="InterPro" id="IPR009758">
    <property type="entry name" value="DUF1326"/>
</dbReference>
<proteinExistence type="predicted"/>
<name>A0A537JU82_9BACT</name>